<evidence type="ECO:0000256" key="1">
    <source>
        <dbReference type="SAM" id="SignalP"/>
    </source>
</evidence>
<keyword evidence="1" id="KW-0732">Signal</keyword>
<evidence type="ECO:0008006" key="4">
    <source>
        <dbReference type="Google" id="ProtNLM"/>
    </source>
</evidence>
<feature type="chain" id="PRO_5012227641" description="Carboxypeptidase A inhibitor-like domain-containing protein" evidence="1">
    <location>
        <begin position="22"/>
        <end position="82"/>
    </location>
</feature>
<dbReference type="Gramene" id="OIT08805">
    <property type="protein sequence ID" value="OIT08805"/>
    <property type="gene ID" value="A4A49_45247"/>
</dbReference>
<dbReference type="AlphaFoldDB" id="A0A1J6IUB4"/>
<organism evidence="2 3">
    <name type="scientific">Nicotiana attenuata</name>
    <name type="common">Coyote tobacco</name>
    <dbReference type="NCBI Taxonomy" id="49451"/>
    <lineage>
        <taxon>Eukaryota</taxon>
        <taxon>Viridiplantae</taxon>
        <taxon>Streptophyta</taxon>
        <taxon>Embryophyta</taxon>
        <taxon>Tracheophyta</taxon>
        <taxon>Spermatophyta</taxon>
        <taxon>Magnoliopsida</taxon>
        <taxon>eudicotyledons</taxon>
        <taxon>Gunneridae</taxon>
        <taxon>Pentapetalae</taxon>
        <taxon>asterids</taxon>
        <taxon>lamiids</taxon>
        <taxon>Solanales</taxon>
        <taxon>Solanaceae</taxon>
        <taxon>Nicotianoideae</taxon>
        <taxon>Nicotianeae</taxon>
        <taxon>Nicotiana</taxon>
    </lineage>
</organism>
<protein>
    <recommendedName>
        <fullName evidence="4">Carboxypeptidase A inhibitor-like domain-containing protein</fullName>
    </recommendedName>
</protein>
<gene>
    <name evidence="2" type="ORF">A4A49_45247</name>
</gene>
<name>A0A1J6IUB4_NICAT</name>
<proteinExistence type="predicted"/>
<dbReference type="EMBL" id="MJEQ01034449">
    <property type="protein sequence ID" value="OIT08805.1"/>
    <property type="molecule type" value="Genomic_DNA"/>
</dbReference>
<evidence type="ECO:0000313" key="2">
    <source>
        <dbReference type="EMBL" id="OIT08805.1"/>
    </source>
</evidence>
<keyword evidence="3" id="KW-1185">Reference proteome</keyword>
<sequence>MALLKMGFVFTVLLIAAMNMAWFSETHLVVARNVARDLSGVERRLLSQLNTCFRSCEINYDCNDCWTCCTCAGYPGYKICRF</sequence>
<evidence type="ECO:0000313" key="3">
    <source>
        <dbReference type="Proteomes" id="UP000187609"/>
    </source>
</evidence>
<reference evidence="2" key="1">
    <citation type="submission" date="2016-11" db="EMBL/GenBank/DDBJ databases">
        <title>The genome of Nicotiana attenuata.</title>
        <authorList>
            <person name="Xu S."/>
            <person name="Brockmoeller T."/>
            <person name="Gaquerel E."/>
            <person name="Navarro A."/>
            <person name="Kuhl H."/>
            <person name="Gase K."/>
            <person name="Ling Z."/>
            <person name="Zhou W."/>
            <person name="Kreitzer C."/>
            <person name="Stanke M."/>
            <person name="Tang H."/>
            <person name="Lyons E."/>
            <person name="Pandey P."/>
            <person name="Pandey S.P."/>
            <person name="Timmermann B."/>
            <person name="Baldwin I.T."/>
        </authorList>
    </citation>
    <scope>NUCLEOTIDE SEQUENCE [LARGE SCALE GENOMIC DNA]</scope>
    <source>
        <strain evidence="2">UT</strain>
    </source>
</reference>
<comment type="caution">
    <text evidence="2">The sequence shown here is derived from an EMBL/GenBank/DDBJ whole genome shotgun (WGS) entry which is preliminary data.</text>
</comment>
<accession>A0A1J6IUB4</accession>
<feature type="signal peptide" evidence="1">
    <location>
        <begin position="1"/>
        <end position="21"/>
    </location>
</feature>
<dbReference type="Proteomes" id="UP000187609">
    <property type="component" value="Unassembled WGS sequence"/>
</dbReference>